<keyword evidence="9" id="KW-1185">Reference proteome</keyword>
<keyword evidence="4 7" id="KW-0812">Transmembrane</keyword>
<dbReference type="GO" id="GO:0005886">
    <property type="term" value="C:plasma membrane"/>
    <property type="evidence" value="ECO:0007669"/>
    <property type="project" value="UniProtKB-SubCell"/>
</dbReference>
<keyword evidence="8" id="KW-0282">Flagellum</keyword>
<dbReference type="InterPro" id="IPR002010">
    <property type="entry name" value="T3SS_IM_R"/>
</dbReference>
<evidence type="ECO:0000313" key="8">
    <source>
        <dbReference type="EMBL" id="MCT8989873.1"/>
    </source>
</evidence>
<keyword evidence="6 7" id="KW-0472">Membrane</keyword>
<comment type="caution">
    <text evidence="8">The sequence shown here is derived from an EMBL/GenBank/DDBJ whole genome shotgun (WGS) entry which is preliminary data.</text>
</comment>
<keyword evidence="8" id="KW-0966">Cell projection</keyword>
<protein>
    <submittedName>
        <fullName evidence="8">Flagellar biosynthetic protein FliR</fullName>
    </submittedName>
</protein>
<evidence type="ECO:0000256" key="2">
    <source>
        <dbReference type="ARBA" id="ARBA00009772"/>
    </source>
</evidence>
<evidence type="ECO:0000256" key="6">
    <source>
        <dbReference type="ARBA" id="ARBA00023136"/>
    </source>
</evidence>
<evidence type="ECO:0000256" key="4">
    <source>
        <dbReference type="ARBA" id="ARBA00022692"/>
    </source>
</evidence>
<evidence type="ECO:0000313" key="9">
    <source>
        <dbReference type="Proteomes" id="UP001149009"/>
    </source>
</evidence>
<dbReference type="PANTHER" id="PTHR30065">
    <property type="entry name" value="FLAGELLAR BIOSYNTHETIC PROTEIN FLIR"/>
    <property type="match status" value="1"/>
</dbReference>
<proteinExistence type="inferred from homology"/>
<comment type="subcellular location">
    <subcellularLocation>
        <location evidence="1">Cell membrane</location>
        <topology evidence="1">Multi-pass membrane protein</topology>
    </subcellularLocation>
</comment>
<dbReference type="EMBL" id="JAODNV010000007">
    <property type="protein sequence ID" value="MCT8989873.1"/>
    <property type="molecule type" value="Genomic_DNA"/>
</dbReference>
<evidence type="ECO:0000256" key="1">
    <source>
        <dbReference type="ARBA" id="ARBA00004651"/>
    </source>
</evidence>
<organism evidence="8 9">
    <name type="scientific">Chelativorans petroleitrophicus</name>
    <dbReference type="NCBI Taxonomy" id="2975484"/>
    <lineage>
        <taxon>Bacteria</taxon>
        <taxon>Pseudomonadati</taxon>
        <taxon>Pseudomonadota</taxon>
        <taxon>Alphaproteobacteria</taxon>
        <taxon>Hyphomicrobiales</taxon>
        <taxon>Phyllobacteriaceae</taxon>
        <taxon>Chelativorans</taxon>
    </lineage>
</organism>
<accession>A0A9X3B5Z2</accession>
<dbReference type="AlphaFoldDB" id="A0A9X3B5Z2"/>
<dbReference type="Pfam" id="PF01311">
    <property type="entry name" value="Bac_export_1"/>
    <property type="match status" value="1"/>
</dbReference>
<keyword evidence="5 7" id="KW-1133">Transmembrane helix</keyword>
<sequence>MDSLPSLLSSGNRELMDWTLAFLLSMSRMSGFLAVSPFFSRRSMTRTARFGVMAAASFPIVPGLADEIALRVAEQEGAFPAYPVVILKELALGLFLGALTWLPVRGLELAGVILDTQRGATQAEDYDVIFSAQTTPTAVFLSQLFAGYFFAAGIFLMVLGMFYQASPSGPRWTCFRRSRPIR</sequence>
<name>A0A9X3B5Z2_9HYPH</name>
<evidence type="ECO:0000256" key="3">
    <source>
        <dbReference type="ARBA" id="ARBA00022475"/>
    </source>
</evidence>
<feature type="transmembrane region" description="Helical" evidence="7">
    <location>
        <begin position="145"/>
        <end position="163"/>
    </location>
</feature>
<evidence type="ECO:0000256" key="5">
    <source>
        <dbReference type="ARBA" id="ARBA00022989"/>
    </source>
</evidence>
<gene>
    <name evidence="8" type="ORF">NYR54_06140</name>
</gene>
<dbReference type="Proteomes" id="UP001149009">
    <property type="component" value="Unassembled WGS sequence"/>
</dbReference>
<dbReference type="GO" id="GO:0006605">
    <property type="term" value="P:protein targeting"/>
    <property type="evidence" value="ECO:0007669"/>
    <property type="project" value="InterPro"/>
</dbReference>
<evidence type="ECO:0000256" key="7">
    <source>
        <dbReference type="SAM" id="Phobius"/>
    </source>
</evidence>
<keyword evidence="3" id="KW-1003">Cell membrane</keyword>
<comment type="similarity">
    <text evidence="2">Belongs to the FliR/MopE/SpaR family.</text>
</comment>
<keyword evidence="8" id="KW-0969">Cilium</keyword>
<feature type="transmembrane region" description="Helical" evidence="7">
    <location>
        <begin position="20"/>
        <end position="39"/>
    </location>
</feature>
<dbReference type="PANTHER" id="PTHR30065:SF1">
    <property type="entry name" value="SURFACE PRESENTATION OF ANTIGENS PROTEIN SPAR"/>
    <property type="match status" value="1"/>
</dbReference>
<reference evidence="8" key="1">
    <citation type="submission" date="2022-08" db="EMBL/GenBank/DDBJ databases">
        <title>Chelativorans sichuanense sp. nov., a paraffin oil-degrading bacterium isolated from a mixture of oil-based drill cuttings and paddy soil.</title>
        <authorList>
            <person name="Yu J."/>
            <person name="Liu H."/>
            <person name="Chen Q."/>
        </authorList>
    </citation>
    <scope>NUCLEOTIDE SEQUENCE</scope>
    <source>
        <strain evidence="8">SCAU 2101</strain>
    </source>
</reference>